<gene>
    <name evidence="2" type="ORF">CYMTET_31286</name>
    <name evidence="1" type="ORF">CYMTET_33410</name>
</gene>
<keyword evidence="3" id="KW-1185">Reference proteome</keyword>
<evidence type="ECO:0000313" key="2">
    <source>
        <dbReference type="EMBL" id="KAK3259729.1"/>
    </source>
</evidence>
<protein>
    <submittedName>
        <fullName evidence="1">Uncharacterized protein</fullName>
    </submittedName>
</protein>
<comment type="caution">
    <text evidence="1">The sequence shown here is derived from an EMBL/GenBank/DDBJ whole genome shotgun (WGS) entry which is preliminary data.</text>
</comment>
<reference evidence="1 3" key="1">
    <citation type="journal article" date="2015" name="Genome Biol. Evol.">
        <title>Comparative Genomics of a Bacterivorous Green Alga Reveals Evolutionary Causalities and Consequences of Phago-Mixotrophic Mode of Nutrition.</title>
        <authorList>
            <person name="Burns J.A."/>
            <person name="Paasch A."/>
            <person name="Narechania A."/>
            <person name="Kim E."/>
        </authorList>
    </citation>
    <scope>NUCLEOTIDE SEQUENCE [LARGE SCALE GENOMIC DNA]</scope>
    <source>
        <strain evidence="1">PLY_AMNH</strain>
    </source>
</reference>
<sequence>MQELCTGLRSPGPLRGEGRGAATVMPCKAQTHFNTELGQQWRLPCRPPVHEAPPEHAYSVTRMLARANSSQSLRAEAATCAEWQALPYALCAEAHFGGDADLVGFEMGPMGHDDPGDGSVDEIFMRQLFDPSRFSQQPSMFWVDSFVSNKEMVSPLPTWCTDACDNGRNASCHYEHSNLNEDPGCKFERCEACASDWKARRPHDFSYLPMKWGKLLQHYKEYGTAAMVATACTGPRSSFWTYSGTKLIQVAKAKNYARGWHPGACRAPGHAPSPLLDGPPGFMVYKRGTFYAGGRAEMELIRWHEGSHRASALGP</sequence>
<organism evidence="1 3">
    <name type="scientific">Cymbomonas tetramitiformis</name>
    <dbReference type="NCBI Taxonomy" id="36881"/>
    <lineage>
        <taxon>Eukaryota</taxon>
        <taxon>Viridiplantae</taxon>
        <taxon>Chlorophyta</taxon>
        <taxon>Pyramimonadophyceae</taxon>
        <taxon>Pyramimonadales</taxon>
        <taxon>Pyramimonadaceae</taxon>
        <taxon>Cymbomonas</taxon>
    </lineage>
</organism>
<accession>A0AAE0KQX5</accession>
<evidence type="ECO:0000313" key="3">
    <source>
        <dbReference type="Proteomes" id="UP001190700"/>
    </source>
</evidence>
<dbReference type="AlphaFoldDB" id="A0AAE0KQX5"/>
<name>A0AAE0KQX5_9CHLO</name>
<proteinExistence type="predicted"/>
<dbReference type="Proteomes" id="UP001190700">
    <property type="component" value="Unassembled WGS sequence"/>
</dbReference>
<evidence type="ECO:0000313" key="1">
    <source>
        <dbReference type="EMBL" id="KAK3257506.1"/>
    </source>
</evidence>
<dbReference type="EMBL" id="LGRX02018503">
    <property type="protein sequence ID" value="KAK3259729.1"/>
    <property type="molecule type" value="Genomic_DNA"/>
</dbReference>
<reference evidence="1" key="2">
    <citation type="submission" date="2023-06" db="EMBL/GenBank/DDBJ databases">
        <title>Long-read-based genome assembly of the green algal bacterivore Cymbomonas tetramitiformis.</title>
        <authorList>
            <person name="Gyaltshen Y."/>
            <person name="Rozenberg A."/>
            <person name="Paasch A."/>
            <person name="Burns J.A."/>
            <person name="Warring S."/>
            <person name="Larson R."/>
            <person name="Maurer-Alcala X."/>
            <person name="Dacks J."/>
            <person name="Kim E."/>
        </authorList>
    </citation>
    <scope>NUCLEOTIDE SEQUENCE</scope>
    <source>
        <strain evidence="1">PLY_AMNH</strain>
    </source>
</reference>
<dbReference type="EMBL" id="LGRX02020426">
    <property type="protein sequence ID" value="KAK3257506.1"/>
    <property type="molecule type" value="Genomic_DNA"/>
</dbReference>